<sequence length="129" mass="14283">MFALPAPRAFLDWVNTGGPSDLTQEDAPVKNTFMFPPLTPDGQEIRVLAVLPPKSSDVECELRNIRLDDTPVPAYETISYVWGDATERARITVDGKLVSVPVSAANVLRRVRLVDKPRMVWIDCCQSAS</sequence>
<evidence type="ECO:0000313" key="3">
    <source>
        <dbReference type="Proteomes" id="UP000011761"/>
    </source>
</evidence>
<proteinExistence type="predicted"/>
<keyword evidence="3" id="KW-1185">Reference proteome</keyword>
<evidence type="ECO:0000259" key="1">
    <source>
        <dbReference type="Pfam" id="PF06985"/>
    </source>
</evidence>
<feature type="domain" description="Heterokaryon incompatibility" evidence="1">
    <location>
        <begin position="75"/>
        <end position="124"/>
    </location>
</feature>
<dbReference type="EMBL" id="KB445555">
    <property type="protein sequence ID" value="EMC96420.1"/>
    <property type="molecule type" value="Genomic_DNA"/>
</dbReference>
<dbReference type="InterPro" id="IPR010730">
    <property type="entry name" value="HET"/>
</dbReference>
<accession>M2NC08</accession>
<dbReference type="OMA" id="MVWIDCC"/>
<dbReference type="InterPro" id="IPR052895">
    <property type="entry name" value="HetReg/Transcr_Mod"/>
</dbReference>
<evidence type="ECO:0000313" key="2">
    <source>
        <dbReference type="EMBL" id="EMC96420.1"/>
    </source>
</evidence>
<organism evidence="2 3">
    <name type="scientific">Baudoinia panamericana (strain UAMH 10762)</name>
    <name type="common">Angels' share fungus</name>
    <name type="synonym">Baudoinia compniacensis (strain UAMH 10762)</name>
    <dbReference type="NCBI Taxonomy" id="717646"/>
    <lineage>
        <taxon>Eukaryota</taxon>
        <taxon>Fungi</taxon>
        <taxon>Dikarya</taxon>
        <taxon>Ascomycota</taxon>
        <taxon>Pezizomycotina</taxon>
        <taxon>Dothideomycetes</taxon>
        <taxon>Dothideomycetidae</taxon>
        <taxon>Mycosphaerellales</taxon>
        <taxon>Teratosphaeriaceae</taxon>
        <taxon>Baudoinia</taxon>
    </lineage>
</organism>
<dbReference type="STRING" id="717646.M2NC08"/>
<dbReference type="HOGENOM" id="CLU_1948445_0_0_1"/>
<protein>
    <recommendedName>
        <fullName evidence="1">Heterokaryon incompatibility domain-containing protein</fullName>
    </recommendedName>
</protein>
<dbReference type="GeneID" id="19112224"/>
<reference evidence="2 3" key="1">
    <citation type="journal article" date="2012" name="PLoS Pathog.">
        <title>Diverse lifestyles and strategies of plant pathogenesis encoded in the genomes of eighteen Dothideomycetes fungi.</title>
        <authorList>
            <person name="Ohm R.A."/>
            <person name="Feau N."/>
            <person name="Henrissat B."/>
            <person name="Schoch C.L."/>
            <person name="Horwitz B.A."/>
            <person name="Barry K.W."/>
            <person name="Condon B.J."/>
            <person name="Copeland A.C."/>
            <person name="Dhillon B."/>
            <person name="Glaser F."/>
            <person name="Hesse C.N."/>
            <person name="Kosti I."/>
            <person name="LaButti K."/>
            <person name="Lindquist E.A."/>
            <person name="Lucas S."/>
            <person name="Salamov A.A."/>
            <person name="Bradshaw R.E."/>
            <person name="Ciuffetti L."/>
            <person name="Hamelin R.C."/>
            <person name="Kema G.H.J."/>
            <person name="Lawrence C."/>
            <person name="Scott J.A."/>
            <person name="Spatafora J.W."/>
            <person name="Turgeon B.G."/>
            <person name="de Wit P.J.G.M."/>
            <person name="Zhong S."/>
            <person name="Goodwin S.B."/>
            <person name="Grigoriev I.V."/>
        </authorList>
    </citation>
    <scope>NUCLEOTIDE SEQUENCE [LARGE SCALE GENOMIC DNA]</scope>
    <source>
        <strain evidence="2 3">UAMH 10762</strain>
    </source>
</reference>
<dbReference type="KEGG" id="bcom:BAUCODRAFT_33752"/>
<dbReference type="PANTHER" id="PTHR24148:SF82">
    <property type="entry name" value="HETEROKARYON INCOMPATIBILITY DOMAIN-CONTAINING PROTEIN"/>
    <property type="match status" value="1"/>
</dbReference>
<dbReference type="AlphaFoldDB" id="M2NC08"/>
<dbReference type="Proteomes" id="UP000011761">
    <property type="component" value="Unassembled WGS sequence"/>
</dbReference>
<dbReference type="PANTHER" id="PTHR24148">
    <property type="entry name" value="ANKYRIN REPEAT DOMAIN-CONTAINING PROTEIN 39 HOMOLOG-RELATED"/>
    <property type="match status" value="1"/>
</dbReference>
<gene>
    <name evidence="2" type="ORF">BAUCODRAFT_33752</name>
</gene>
<dbReference type="OrthoDB" id="3553147at2759"/>
<dbReference type="Pfam" id="PF06985">
    <property type="entry name" value="HET"/>
    <property type="match status" value="1"/>
</dbReference>
<name>M2NC08_BAUPA</name>
<dbReference type="RefSeq" id="XP_007676075.1">
    <property type="nucleotide sequence ID" value="XM_007677885.1"/>
</dbReference>